<dbReference type="OrthoDB" id="9900059at2759"/>
<feature type="compositionally biased region" description="Polar residues" evidence="1">
    <location>
        <begin position="1"/>
        <end position="10"/>
    </location>
</feature>
<evidence type="ECO:0000256" key="1">
    <source>
        <dbReference type="SAM" id="MobiDB-lite"/>
    </source>
</evidence>
<proteinExistence type="predicted"/>
<accession>A0A8C5M2J5</accession>
<organism evidence="2 3">
    <name type="scientific">Leptobrachium leishanense</name>
    <name type="common">Leishan spiny toad</name>
    <dbReference type="NCBI Taxonomy" id="445787"/>
    <lineage>
        <taxon>Eukaryota</taxon>
        <taxon>Metazoa</taxon>
        <taxon>Chordata</taxon>
        <taxon>Craniata</taxon>
        <taxon>Vertebrata</taxon>
        <taxon>Euteleostomi</taxon>
        <taxon>Amphibia</taxon>
        <taxon>Batrachia</taxon>
        <taxon>Anura</taxon>
        <taxon>Pelobatoidea</taxon>
        <taxon>Megophryidae</taxon>
        <taxon>Leptobrachium</taxon>
    </lineage>
</organism>
<evidence type="ECO:0000313" key="2">
    <source>
        <dbReference type="Ensembl" id="ENSLLEP00000005782.1"/>
    </source>
</evidence>
<reference evidence="2" key="2">
    <citation type="submission" date="2025-09" db="UniProtKB">
        <authorList>
            <consortium name="Ensembl"/>
        </authorList>
    </citation>
    <scope>IDENTIFICATION</scope>
</reference>
<reference evidence="2" key="1">
    <citation type="submission" date="2025-08" db="UniProtKB">
        <authorList>
            <consortium name="Ensembl"/>
        </authorList>
    </citation>
    <scope>IDENTIFICATION</scope>
</reference>
<feature type="region of interest" description="Disordered" evidence="1">
    <location>
        <begin position="1"/>
        <end position="43"/>
    </location>
</feature>
<dbReference type="Proteomes" id="UP000694569">
    <property type="component" value="Unplaced"/>
</dbReference>
<dbReference type="GO" id="GO:0005739">
    <property type="term" value="C:mitochondrion"/>
    <property type="evidence" value="ECO:0007669"/>
    <property type="project" value="InterPro"/>
</dbReference>
<protein>
    <submittedName>
        <fullName evidence="2">Uncharacterized protein</fullName>
    </submittedName>
</protein>
<name>A0A8C5M2J5_9ANUR</name>
<dbReference type="Pfam" id="PF15088">
    <property type="entry name" value="NADH_dh_m_C1"/>
    <property type="match status" value="1"/>
</dbReference>
<dbReference type="GO" id="GO:0045271">
    <property type="term" value="C:respiratory chain complex I"/>
    <property type="evidence" value="ECO:0007669"/>
    <property type="project" value="InterPro"/>
</dbReference>
<dbReference type="InterPro" id="IPR026192">
    <property type="entry name" value="NDUFC1"/>
</dbReference>
<sequence length="54" mass="5905">MSVSQSSTAFYTPPPGPLNRGTYQPTSPTGQSAPLLIKQHNDDVAEYKRRNGLE</sequence>
<dbReference type="Ensembl" id="ENSLLET00000006029.1">
    <property type="protein sequence ID" value="ENSLLEP00000005782.1"/>
    <property type="gene ID" value="ENSLLEG00000003666.1"/>
</dbReference>
<dbReference type="AlphaFoldDB" id="A0A8C5M2J5"/>
<evidence type="ECO:0000313" key="3">
    <source>
        <dbReference type="Proteomes" id="UP000694569"/>
    </source>
</evidence>
<keyword evidence="3" id="KW-1185">Reference proteome</keyword>
<feature type="compositionally biased region" description="Polar residues" evidence="1">
    <location>
        <begin position="21"/>
        <end position="32"/>
    </location>
</feature>